<accession>A0A1V5SNU8</accession>
<dbReference type="PANTHER" id="PTHR47099:SF1">
    <property type="entry name" value="METHYLCOBAMIDE:COM METHYLTRANSFERASE MTBA"/>
    <property type="match status" value="1"/>
</dbReference>
<feature type="transmembrane region" description="Helical" evidence="1">
    <location>
        <begin position="103"/>
        <end position="122"/>
    </location>
</feature>
<proteinExistence type="predicted"/>
<dbReference type="PANTHER" id="PTHR47099">
    <property type="entry name" value="METHYLCOBAMIDE:COM METHYLTRANSFERASE MTBA"/>
    <property type="match status" value="1"/>
</dbReference>
<dbReference type="InterPro" id="IPR052024">
    <property type="entry name" value="Methanogen_methyltrans"/>
</dbReference>
<gene>
    <name evidence="3" type="ORF">BWY41_01611</name>
</gene>
<feature type="domain" description="Uroporphyrinogen decarboxylase (URO-D)" evidence="2">
    <location>
        <begin position="66"/>
        <end position="249"/>
    </location>
</feature>
<keyword evidence="1" id="KW-0812">Transmembrane</keyword>
<dbReference type="SUPFAM" id="SSF51726">
    <property type="entry name" value="UROD/MetE-like"/>
    <property type="match status" value="1"/>
</dbReference>
<keyword evidence="3" id="KW-0489">Methyltransferase</keyword>
<sequence>MRDQVVRAIRRDHPDYVPLIIWNQNFDQSDIVYGEIQKHFLGENRDYSEWGFYWSRKDETMGQPREPLIKDWNEIDKLKPPSLDLPGRFDELLKKKETYPEKFLMASLALSGFTTMTFLAHFEEVLIHLSTKSQQLERLIDVVFNFEESLIRETSYFDVDAIAFLDDWGSQNGLMVSPDHWRKIFKPRYRKQFDLVHQQGMYVYFHSCGYIYPIISDFIEIGVDILNISQPNLYEIPKLGRDFGGKVCFCCPVSYQTTGISGNPQEIEQYTEYLFEHLGRFNGGLIGYAEEYHSIGMSEENYRASIRGFKKLHYF</sequence>
<evidence type="ECO:0000256" key="1">
    <source>
        <dbReference type="SAM" id="Phobius"/>
    </source>
</evidence>
<dbReference type="Gene3D" id="3.20.20.210">
    <property type="match status" value="1"/>
</dbReference>
<keyword evidence="3" id="KW-0808">Transferase</keyword>
<dbReference type="GO" id="GO:0008168">
    <property type="term" value="F:methyltransferase activity"/>
    <property type="evidence" value="ECO:0007669"/>
    <property type="project" value="UniProtKB-KW"/>
</dbReference>
<name>A0A1V5SNU8_9BACT</name>
<keyword evidence="1" id="KW-1133">Transmembrane helix</keyword>
<dbReference type="AlphaFoldDB" id="A0A1V5SNU8"/>
<dbReference type="GO" id="GO:0032259">
    <property type="term" value="P:methylation"/>
    <property type="evidence" value="ECO:0007669"/>
    <property type="project" value="UniProtKB-KW"/>
</dbReference>
<evidence type="ECO:0000259" key="2">
    <source>
        <dbReference type="Pfam" id="PF01208"/>
    </source>
</evidence>
<evidence type="ECO:0000313" key="3">
    <source>
        <dbReference type="EMBL" id="OQA55632.1"/>
    </source>
</evidence>
<dbReference type="EMBL" id="MWBQ01000148">
    <property type="protein sequence ID" value="OQA55632.1"/>
    <property type="molecule type" value="Genomic_DNA"/>
</dbReference>
<organism evidence="3">
    <name type="scientific">Candidatus Atribacter allofermentans</name>
    <dbReference type="NCBI Taxonomy" id="1852833"/>
    <lineage>
        <taxon>Bacteria</taxon>
        <taxon>Pseudomonadati</taxon>
        <taxon>Atribacterota</taxon>
        <taxon>Atribacteria</taxon>
        <taxon>Atribacterales</taxon>
        <taxon>Atribacteraceae</taxon>
        <taxon>Atribacter</taxon>
    </lineage>
</organism>
<comment type="caution">
    <text evidence="3">The sequence shown here is derived from an EMBL/GenBank/DDBJ whole genome shotgun (WGS) entry which is preliminary data.</text>
</comment>
<dbReference type="Proteomes" id="UP000485569">
    <property type="component" value="Unassembled WGS sequence"/>
</dbReference>
<dbReference type="Pfam" id="PF01208">
    <property type="entry name" value="URO-D"/>
    <property type="match status" value="1"/>
</dbReference>
<reference evidence="3" key="1">
    <citation type="submission" date="2017-02" db="EMBL/GenBank/DDBJ databases">
        <title>Delving into the versatile metabolic prowess of the omnipresent phylum Bacteroidetes.</title>
        <authorList>
            <person name="Nobu M.K."/>
            <person name="Mei R."/>
            <person name="Narihiro T."/>
            <person name="Kuroda K."/>
            <person name="Liu W.-T."/>
        </authorList>
    </citation>
    <scope>NUCLEOTIDE SEQUENCE</scope>
    <source>
        <strain evidence="3">ADurb.Bin276</strain>
    </source>
</reference>
<dbReference type="InterPro" id="IPR038071">
    <property type="entry name" value="UROD/MetE-like_sf"/>
</dbReference>
<dbReference type="GO" id="GO:0004853">
    <property type="term" value="F:uroporphyrinogen decarboxylase activity"/>
    <property type="evidence" value="ECO:0007669"/>
    <property type="project" value="InterPro"/>
</dbReference>
<dbReference type="GO" id="GO:0006779">
    <property type="term" value="P:porphyrin-containing compound biosynthetic process"/>
    <property type="evidence" value="ECO:0007669"/>
    <property type="project" value="InterPro"/>
</dbReference>
<dbReference type="InterPro" id="IPR000257">
    <property type="entry name" value="Uroporphyrinogen_deCOase"/>
</dbReference>
<keyword evidence="1" id="KW-0472">Membrane</keyword>
<protein>
    <submittedName>
        <fullName evidence="3">Methylcobalamin:coenzyme M methyltransferase</fullName>
    </submittedName>
</protein>